<protein>
    <submittedName>
        <fullName evidence="1">Uncharacterized protein</fullName>
    </submittedName>
</protein>
<evidence type="ECO:0000313" key="2">
    <source>
        <dbReference type="Proteomes" id="UP000805193"/>
    </source>
</evidence>
<evidence type="ECO:0000313" key="1">
    <source>
        <dbReference type="EMBL" id="KAG0415149.1"/>
    </source>
</evidence>
<dbReference type="EMBL" id="JABSTQ010011103">
    <property type="protein sequence ID" value="KAG0415149.1"/>
    <property type="molecule type" value="Genomic_DNA"/>
</dbReference>
<name>A0AC60P6S7_IXOPE</name>
<keyword evidence="2" id="KW-1185">Reference proteome</keyword>
<proteinExistence type="predicted"/>
<dbReference type="Proteomes" id="UP000805193">
    <property type="component" value="Unassembled WGS sequence"/>
</dbReference>
<comment type="caution">
    <text evidence="1">The sequence shown here is derived from an EMBL/GenBank/DDBJ whole genome shotgun (WGS) entry which is preliminary data.</text>
</comment>
<sequence length="693" mass="79876">MLYGNSIEVVARFCFTSIHSTEAFLDVQGEPESVNEPNRSAQPLERVARTADPDNAKDTSGRDPYSDYRTLMALMGPRRHRYLHLGRKRALPLYSDVPVDQVEGSDEYSGDDYDASSAESLEDAMRWAKPYLGDGLHEDVVFSGAPEDGQVIRYKRDVSAASVRDDELHTNADQKRRPLIEVHDELARDGNAGLYLDWQEREKKSPNRMLHFGKRERQDESTQLGSDEVQGYMKRAINRILHFGKRIQDDATTDIQGDDYGWYSSGDKRAKNRIMHFGKREPEEILISDESSGPQNQIHGNDKKSINRILHFGKREGNEAFDTDLVESGYSKRNARSNRIMHFGKRTDGGLSSEFDPESHTASKRATNRIMHFGKRESALSSPLEDQLKRDFLEWKKRYTNRMLYFGKKRPQDRYTDKRITNRIMHFGKRGVIFPLSDKTDDSSGKQKRQWKNSILHFGKRDDEISIEKRTRNRIMHFGKREEGYPYENTVTSDKHLGNRILHFGIQEPHHQAADFLNKRSTANADLQFDNHDNRSPHLVDKKITNRILHFGKRLDDSAEDLGKVSGKPKQHVPSVNSDIKFEDSFLIEEHKPHNRRKRSLDFDQYELDETLERVVHQLMDAGYPKRVALGHPGIPGHLHLPHAFVAAHVYGSELPRMLSRPSRSDRFFPVPYSGEHREAPKGPSRNVFLHFG</sequence>
<accession>A0AC60P6S7</accession>
<gene>
    <name evidence="1" type="ORF">HPB47_007684</name>
</gene>
<reference evidence="1 2" key="1">
    <citation type="journal article" date="2020" name="Cell">
        <title>Large-Scale Comparative Analyses of Tick Genomes Elucidate Their Genetic Diversity and Vector Capacities.</title>
        <authorList>
            <consortium name="Tick Genome and Microbiome Consortium (TIGMIC)"/>
            <person name="Jia N."/>
            <person name="Wang J."/>
            <person name="Shi W."/>
            <person name="Du L."/>
            <person name="Sun Y."/>
            <person name="Zhan W."/>
            <person name="Jiang J.F."/>
            <person name="Wang Q."/>
            <person name="Zhang B."/>
            <person name="Ji P."/>
            <person name="Bell-Sakyi L."/>
            <person name="Cui X.M."/>
            <person name="Yuan T.T."/>
            <person name="Jiang B.G."/>
            <person name="Yang W.F."/>
            <person name="Lam T.T."/>
            <person name="Chang Q.C."/>
            <person name="Ding S.J."/>
            <person name="Wang X.J."/>
            <person name="Zhu J.G."/>
            <person name="Ruan X.D."/>
            <person name="Zhao L."/>
            <person name="Wei J.T."/>
            <person name="Ye R.Z."/>
            <person name="Que T.C."/>
            <person name="Du C.H."/>
            <person name="Zhou Y.H."/>
            <person name="Cheng J.X."/>
            <person name="Dai P.F."/>
            <person name="Guo W.B."/>
            <person name="Han X.H."/>
            <person name="Huang E.J."/>
            <person name="Li L.F."/>
            <person name="Wei W."/>
            <person name="Gao Y.C."/>
            <person name="Liu J.Z."/>
            <person name="Shao H.Z."/>
            <person name="Wang X."/>
            <person name="Wang C.C."/>
            <person name="Yang T.C."/>
            <person name="Huo Q.B."/>
            <person name="Li W."/>
            <person name="Chen H.Y."/>
            <person name="Chen S.E."/>
            <person name="Zhou L.G."/>
            <person name="Ni X.B."/>
            <person name="Tian J.H."/>
            <person name="Sheng Y."/>
            <person name="Liu T."/>
            <person name="Pan Y.S."/>
            <person name="Xia L.Y."/>
            <person name="Li J."/>
            <person name="Zhao F."/>
            <person name="Cao W.C."/>
        </authorList>
    </citation>
    <scope>NUCLEOTIDE SEQUENCE [LARGE SCALE GENOMIC DNA]</scope>
    <source>
        <strain evidence="1">Iper-2018</strain>
    </source>
</reference>
<organism evidence="1 2">
    <name type="scientific">Ixodes persulcatus</name>
    <name type="common">Taiga tick</name>
    <dbReference type="NCBI Taxonomy" id="34615"/>
    <lineage>
        <taxon>Eukaryota</taxon>
        <taxon>Metazoa</taxon>
        <taxon>Ecdysozoa</taxon>
        <taxon>Arthropoda</taxon>
        <taxon>Chelicerata</taxon>
        <taxon>Arachnida</taxon>
        <taxon>Acari</taxon>
        <taxon>Parasitiformes</taxon>
        <taxon>Ixodida</taxon>
        <taxon>Ixodoidea</taxon>
        <taxon>Ixodidae</taxon>
        <taxon>Ixodinae</taxon>
        <taxon>Ixodes</taxon>
    </lineage>
</organism>